<keyword evidence="9" id="KW-0969">Cilium</keyword>
<dbReference type="EMBL" id="LR812090">
    <property type="protein sequence ID" value="CAB9493014.1"/>
    <property type="molecule type" value="Genomic_DNA"/>
</dbReference>
<dbReference type="PANTHER" id="PTHR30435">
    <property type="entry name" value="FLAGELLAR PROTEIN"/>
    <property type="match status" value="1"/>
</dbReference>
<dbReference type="InterPro" id="IPR001444">
    <property type="entry name" value="Flag_bb_rod_N"/>
</dbReference>
<reference evidence="9 10" key="1">
    <citation type="submission" date="2020-06" db="EMBL/GenBank/DDBJ databases">
        <authorList>
            <person name="Duchaud E."/>
        </authorList>
    </citation>
    <scope>NUCLEOTIDE SEQUENCE [LARGE SCALE GENOMIC DNA]</scope>
    <source>
        <strain evidence="9">Alteromonas fortis</strain>
    </source>
</reference>
<name>A0A6T9XX54_ALTMA</name>
<comment type="subcellular location">
    <subcellularLocation>
        <location evidence="1 6">Bacterial flagellum basal body</location>
    </subcellularLocation>
</comment>
<dbReference type="GO" id="GO:0071978">
    <property type="term" value="P:bacterial-type flagellum-dependent swarming motility"/>
    <property type="evidence" value="ECO:0007669"/>
    <property type="project" value="TreeGrafter"/>
</dbReference>
<evidence type="ECO:0000313" key="10">
    <source>
        <dbReference type="Proteomes" id="UP000509458"/>
    </source>
</evidence>
<accession>A0A6T9XX54</accession>
<dbReference type="PANTHER" id="PTHR30435:SF12">
    <property type="entry name" value="FLAGELLAR BASAL BODY ROD PROTEIN FLGB"/>
    <property type="match status" value="1"/>
</dbReference>
<evidence type="ECO:0000256" key="4">
    <source>
        <dbReference type="ARBA" id="ARBA00023143"/>
    </source>
</evidence>
<feature type="region of interest" description="Disordered" evidence="7">
    <location>
        <begin position="52"/>
        <end position="87"/>
    </location>
</feature>
<dbReference type="PIRSF" id="PIRSF002889">
    <property type="entry name" value="Rod_FlgB"/>
    <property type="match status" value="1"/>
</dbReference>
<evidence type="ECO:0000256" key="6">
    <source>
        <dbReference type="PIRNR" id="PIRNR002889"/>
    </source>
</evidence>
<dbReference type="RefSeq" id="WP_179982626.1">
    <property type="nucleotide sequence ID" value="NZ_LR812090.1"/>
</dbReference>
<organism evidence="9 10">
    <name type="scientific">Alteromonas macleodii</name>
    <name type="common">Pseudoalteromonas macleodii</name>
    <dbReference type="NCBI Taxonomy" id="28108"/>
    <lineage>
        <taxon>Bacteria</taxon>
        <taxon>Pseudomonadati</taxon>
        <taxon>Pseudomonadota</taxon>
        <taxon>Gammaproteobacteria</taxon>
        <taxon>Alteromonadales</taxon>
        <taxon>Alteromonadaceae</taxon>
        <taxon>Alteromonas/Salinimonas group</taxon>
        <taxon>Alteromonas</taxon>
    </lineage>
</organism>
<comment type="function">
    <text evidence="5 6">Structural component of flagellum, the bacterial motility apparatus. Part of the rod structure of flagellar basal body.</text>
</comment>
<evidence type="ECO:0000313" key="9">
    <source>
        <dbReference type="EMBL" id="CAB9493014.1"/>
    </source>
</evidence>
<dbReference type="Proteomes" id="UP000509458">
    <property type="component" value="Chromosome"/>
</dbReference>
<evidence type="ECO:0000256" key="5">
    <source>
        <dbReference type="ARBA" id="ARBA00024934"/>
    </source>
</evidence>
<evidence type="ECO:0000256" key="7">
    <source>
        <dbReference type="SAM" id="MobiDB-lite"/>
    </source>
</evidence>
<dbReference type="GO" id="GO:0030694">
    <property type="term" value="C:bacterial-type flagellum basal body, rod"/>
    <property type="evidence" value="ECO:0007669"/>
    <property type="project" value="InterPro"/>
</dbReference>
<sequence>MAINLDKLVGFHESALKIRTERMEVISGNLANANTPGYKARDIDFNKAMQSAMSEASGGATSRASSGLVRTNERHLGGNPSSVAANFDMQYRVPTQPDTGDGNTVEVQAERNRFLDNGLRYQASLEFLNGKIKGMKKALSSGGQ</sequence>
<dbReference type="NCBIfam" id="TIGR01396">
    <property type="entry name" value="FlgB"/>
    <property type="match status" value="1"/>
</dbReference>
<keyword evidence="9" id="KW-0282">Flagellum</keyword>
<comment type="subunit">
    <text evidence="6">The basal body constitutes a major portion of the flagellar organelle and consists of a number of rings mounted on a central rod.</text>
</comment>
<proteinExistence type="inferred from homology"/>
<protein>
    <recommendedName>
        <fullName evidence="3 6">Flagellar basal body rod protein FlgB</fullName>
    </recommendedName>
</protein>
<feature type="compositionally biased region" description="Low complexity" evidence="7">
    <location>
        <begin position="54"/>
        <end position="67"/>
    </location>
</feature>
<evidence type="ECO:0000256" key="2">
    <source>
        <dbReference type="ARBA" id="ARBA00009677"/>
    </source>
</evidence>
<evidence type="ECO:0000259" key="8">
    <source>
        <dbReference type="Pfam" id="PF00460"/>
    </source>
</evidence>
<feature type="domain" description="Flagellar basal body rod protein N-terminal" evidence="8">
    <location>
        <begin position="11"/>
        <end position="39"/>
    </location>
</feature>
<gene>
    <name evidence="9" type="primary">flgB</name>
    <name evidence="9" type="ORF">ALFOR1_20484</name>
</gene>
<evidence type="ECO:0000256" key="3">
    <source>
        <dbReference type="ARBA" id="ARBA00014376"/>
    </source>
</evidence>
<dbReference type="InterPro" id="IPR006300">
    <property type="entry name" value="FlgB"/>
</dbReference>
<comment type="similarity">
    <text evidence="2 6">Belongs to the flagella basal body rod proteins family.</text>
</comment>
<dbReference type="AlphaFoldDB" id="A0A6T9XX54"/>
<keyword evidence="4 6" id="KW-0975">Bacterial flagellum</keyword>
<evidence type="ECO:0000256" key="1">
    <source>
        <dbReference type="ARBA" id="ARBA00004117"/>
    </source>
</evidence>
<keyword evidence="9" id="KW-0966">Cell projection</keyword>
<dbReference type="Pfam" id="PF00460">
    <property type="entry name" value="Flg_bb_rod"/>
    <property type="match status" value="1"/>
</dbReference>